<feature type="compositionally biased region" description="Acidic residues" evidence="1">
    <location>
        <begin position="154"/>
        <end position="177"/>
    </location>
</feature>
<feature type="region of interest" description="Disordered" evidence="1">
    <location>
        <begin position="154"/>
        <end position="284"/>
    </location>
</feature>
<sequence>MGEPLVHILRMVDFFKPPRTLYEVPLTWTRDVEHRTWVAYVELLIIQAWRTEVEGDLLGFLFGSVRPSYRQQIVQELTIPLAQLVDDLPLDIFSLSDESPVPHVSSRTLTPYLQWSACLEELVGNNKLPSQQPYLDPRGIIDLTFFQPRTASEDEAITLEEEEEEDEEGGDEEEEDETPKKGSYSEYSAGEQSDDEEKEDEVEEEESQWETLGEETEGAKEDPEAVWKREEIAAGKRQLEYASEADLPISNDPAKDPEPPKPEDGDLAGETSSAPARRRRSRSP</sequence>
<comment type="caution">
    <text evidence="2">The sequence shown here is derived from an EMBL/GenBank/DDBJ whole genome shotgun (WGS) entry which is preliminary data.</text>
</comment>
<protein>
    <submittedName>
        <fullName evidence="2">Uncharacterized protein</fullName>
    </submittedName>
</protein>
<evidence type="ECO:0000256" key="1">
    <source>
        <dbReference type="SAM" id="MobiDB-lite"/>
    </source>
</evidence>
<feature type="compositionally biased region" description="Basic and acidic residues" evidence="1">
    <location>
        <begin position="217"/>
        <end position="239"/>
    </location>
</feature>
<name>A0A388L4N2_CHABU</name>
<reference evidence="2 3" key="1">
    <citation type="journal article" date="2018" name="Cell">
        <title>The Chara Genome: Secondary Complexity and Implications for Plant Terrestrialization.</title>
        <authorList>
            <person name="Nishiyama T."/>
            <person name="Sakayama H."/>
            <person name="Vries J.D."/>
            <person name="Buschmann H."/>
            <person name="Saint-Marcoux D."/>
            <person name="Ullrich K.K."/>
            <person name="Haas F.B."/>
            <person name="Vanderstraeten L."/>
            <person name="Becker D."/>
            <person name="Lang D."/>
            <person name="Vosolsobe S."/>
            <person name="Rombauts S."/>
            <person name="Wilhelmsson P.K.I."/>
            <person name="Janitza P."/>
            <person name="Kern R."/>
            <person name="Heyl A."/>
            <person name="Rumpler F."/>
            <person name="Villalobos L.I.A.C."/>
            <person name="Clay J.M."/>
            <person name="Skokan R."/>
            <person name="Toyoda A."/>
            <person name="Suzuki Y."/>
            <person name="Kagoshima H."/>
            <person name="Schijlen E."/>
            <person name="Tajeshwar N."/>
            <person name="Catarino B."/>
            <person name="Hetherington A.J."/>
            <person name="Saltykova A."/>
            <person name="Bonnot C."/>
            <person name="Breuninger H."/>
            <person name="Symeonidi A."/>
            <person name="Radhakrishnan G.V."/>
            <person name="Van Nieuwerburgh F."/>
            <person name="Deforce D."/>
            <person name="Chang C."/>
            <person name="Karol K.G."/>
            <person name="Hedrich R."/>
            <person name="Ulvskov P."/>
            <person name="Glockner G."/>
            <person name="Delwiche C.F."/>
            <person name="Petrasek J."/>
            <person name="Van de Peer Y."/>
            <person name="Friml J."/>
            <person name="Beilby M."/>
            <person name="Dolan L."/>
            <person name="Kohara Y."/>
            <person name="Sugano S."/>
            <person name="Fujiyama A."/>
            <person name="Delaux P.-M."/>
            <person name="Quint M."/>
            <person name="TheiBen G."/>
            <person name="Hagemann M."/>
            <person name="Harholt J."/>
            <person name="Dunand C."/>
            <person name="Zachgo S."/>
            <person name="Langdale J."/>
            <person name="Maumus F."/>
            <person name="Straeten D.V.D."/>
            <person name="Gould S.B."/>
            <person name="Rensing S.A."/>
        </authorList>
    </citation>
    <scope>NUCLEOTIDE SEQUENCE [LARGE SCALE GENOMIC DNA]</scope>
    <source>
        <strain evidence="2 3">S276</strain>
    </source>
</reference>
<dbReference type="Proteomes" id="UP000265515">
    <property type="component" value="Unassembled WGS sequence"/>
</dbReference>
<dbReference type="AlphaFoldDB" id="A0A388L4N2"/>
<evidence type="ECO:0000313" key="3">
    <source>
        <dbReference type="Proteomes" id="UP000265515"/>
    </source>
</evidence>
<dbReference type="Gramene" id="GBG77265">
    <property type="protein sequence ID" value="GBG77265"/>
    <property type="gene ID" value="CBR_g23593"/>
</dbReference>
<organism evidence="2 3">
    <name type="scientific">Chara braunii</name>
    <name type="common">Braun's stonewort</name>
    <dbReference type="NCBI Taxonomy" id="69332"/>
    <lineage>
        <taxon>Eukaryota</taxon>
        <taxon>Viridiplantae</taxon>
        <taxon>Streptophyta</taxon>
        <taxon>Charophyceae</taxon>
        <taxon>Charales</taxon>
        <taxon>Characeae</taxon>
        <taxon>Chara</taxon>
    </lineage>
</organism>
<accession>A0A388L4N2</accession>
<dbReference type="EMBL" id="BFEA01000264">
    <property type="protein sequence ID" value="GBG77265.1"/>
    <property type="molecule type" value="Genomic_DNA"/>
</dbReference>
<feature type="compositionally biased region" description="Acidic residues" evidence="1">
    <location>
        <begin position="192"/>
        <end position="216"/>
    </location>
</feature>
<proteinExistence type="predicted"/>
<evidence type="ECO:0000313" key="2">
    <source>
        <dbReference type="EMBL" id="GBG77265.1"/>
    </source>
</evidence>
<feature type="compositionally biased region" description="Basic and acidic residues" evidence="1">
    <location>
        <begin position="253"/>
        <end position="264"/>
    </location>
</feature>
<gene>
    <name evidence="2" type="ORF">CBR_g23593</name>
</gene>
<keyword evidence="3" id="KW-1185">Reference proteome</keyword>